<evidence type="ECO:0000256" key="1">
    <source>
        <dbReference type="SAM" id="Phobius"/>
    </source>
</evidence>
<dbReference type="EMBL" id="CAFABC010000071">
    <property type="protein sequence ID" value="CAB4831607.1"/>
    <property type="molecule type" value="Genomic_DNA"/>
</dbReference>
<evidence type="ECO:0000313" key="2">
    <source>
        <dbReference type="EMBL" id="CAB4342628.1"/>
    </source>
</evidence>
<dbReference type="AlphaFoldDB" id="A0A6J5ZM73"/>
<feature type="transmembrane region" description="Helical" evidence="1">
    <location>
        <begin position="341"/>
        <end position="358"/>
    </location>
</feature>
<keyword evidence="1" id="KW-1133">Transmembrane helix</keyword>
<evidence type="ECO:0000313" key="5">
    <source>
        <dbReference type="EMBL" id="CAB5154558.1"/>
    </source>
</evidence>
<evidence type="ECO:0000313" key="4">
    <source>
        <dbReference type="EMBL" id="CAB4831607.1"/>
    </source>
</evidence>
<protein>
    <submittedName>
        <fullName evidence="2">Unannotated protein</fullName>
    </submittedName>
</protein>
<reference evidence="2" key="1">
    <citation type="submission" date="2020-05" db="EMBL/GenBank/DDBJ databases">
        <authorList>
            <person name="Chiriac C."/>
            <person name="Salcher M."/>
            <person name="Ghai R."/>
            <person name="Kavagutti S V."/>
        </authorList>
    </citation>
    <scope>NUCLEOTIDE SEQUENCE</scope>
</reference>
<dbReference type="EMBL" id="CAEZYO010000079">
    <property type="protein sequence ID" value="CAB4740058.1"/>
    <property type="molecule type" value="Genomic_DNA"/>
</dbReference>
<keyword evidence="1" id="KW-0812">Transmembrane</keyword>
<proteinExistence type="predicted"/>
<accession>A0A6J5ZM73</accession>
<dbReference type="EMBL" id="CAFBRY010000068">
    <property type="protein sequence ID" value="CAB5154558.1"/>
    <property type="molecule type" value="Genomic_DNA"/>
</dbReference>
<organism evidence="2">
    <name type="scientific">freshwater metagenome</name>
    <dbReference type="NCBI Taxonomy" id="449393"/>
    <lineage>
        <taxon>unclassified sequences</taxon>
        <taxon>metagenomes</taxon>
        <taxon>ecological metagenomes</taxon>
    </lineage>
</organism>
<dbReference type="InterPro" id="IPR046112">
    <property type="entry name" value="DUF6049"/>
</dbReference>
<keyword evidence="1" id="KW-0472">Membrane</keyword>
<evidence type="ECO:0000313" key="3">
    <source>
        <dbReference type="EMBL" id="CAB4740058.1"/>
    </source>
</evidence>
<dbReference type="Pfam" id="PF19516">
    <property type="entry name" value="DUF6049"/>
    <property type="match status" value="1"/>
</dbReference>
<sequence>MIRKLIGFFFVALFIAAPLSPAHADPVIVRIVGPAHQTFTGEFRNDDLAQELTPSGRLGQLVYVPVSQSKIWVIDPALIDEVSAMMGEYKLATNATPAGSQIASSWLSQLQKVSKNNDVVALAYGNPDVALAKSLAPSELKMYYTFGKSQLQLALMRMVRSEPAGNWSTGKSKLSAPLRKNYSDSRKALTRLSRVVNSYDLMIMRAQLGRLLSPTLDKDGRSYFSFSAKTAVEKEVHRLRINGGKYQVTTESAKLPVTIVNQFPFAVTVNVEMLPMNSRVIVDSFTGINVAANSKKQLELNLSVIAPGETTIFAQITDSRGLAVVPQSILQINSTVIDKRVTWFTTGAAILLLLAAVAQSVRRVRKGRSNEN</sequence>
<dbReference type="EMBL" id="CAESAH010000041">
    <property type="protein sequence ID" value="CAB4342628.1"/>
    <property type="molecule type" value="Genomic_DNA"/>
</dbReference>
<gene>
    <name evidence="3" type="ORF">UFOPK2731_01417</name>
    <name evidence="4" type="ORF">UFOPK3161_01384</name>
    <name evidence="2" type="ORF">UFOPK3962_01131</name>
    <name evidence="5" type="ORF">UFOPK4427_01316</name>
</gene>
<name>A0A6J5ZM73_9ZZZZ</name>